<feature type="domain" description="RRM" evidence="4">
    <location>
        <begin position="60"/>
        <end position="138"/>
    </location>
</feature>
<feature type="region of interest" description="Disordered" evidence="3">
    <location>
        <begin position="173"/>
        <end position="241"/>
    </location>
</feature>
<name>A0A8H4QW22_9AGAR</name>
<dbReference type="SMART" id="SM00360">
    <property type="entry name" value="RRM"/>
    <property type="match status" value="1"/>
</dbReference>
<gene>
    <name evidence="5" type="ORF">D9613_010053</name>
</gene>
<keyword evidence="1 2" id="KW-0694">RNA-binding</keyword>
<evidence type="ECO:0000313" key="6">
    <source>
        <dbReference type="Proteomes" id="UP000521872"/>
    </source>
</evidence>
<evidence type="ECO:0000256" key="3">
    <source>
        <dbReference type="SAM" id="MobiDB-lite"/>
    </source>
</evidence>
<proteinExistence type="predicted"/>
<protein>
    <recommendedName>
        <fullName evidence="4">RRM domain-containing protein</fullName>
    </recommendedName>
</protein>
<dbReference type="AlphaFoldDB" id="A0A8H4QW22"/>
<dbReference type="InterPro" id="IPR051229">
    <property type="entry name" value="ALYREF_mRNA_export"/>
</dbReference>
<evidence type="ECO:0000259" key="4">
    <source>
        <dbReference type="PROSITE" id="PS50102"/>
    </source>
</evidence>
<dbReference type="PANTHER" id="PTHR19965:SF82">
    <property type="entry name" value="THO COMPLEX SUBUNIT 4"/>
    <property type="match status" value="1"/>
</dbReference>
<dbReference type="SMART" id="SM01218">
    <property type="entry name" value="FoP_duplication"/>
    <property type="match status" value="1"/>
</dbReference>
<feature type="region of interest" description="Disordered" evidence="3">
    <location>
        <begin position="1"/>
        <end position="53"/>
    </location>
</feature>
<dbReference type="InterPro" id="IPR025715">
    <property type="entry name" value="FoP_C"/>
</dbReference>
<comment type="caution">
    <text evidence="5">The sequence shown here is derived from an EMBL/GenBank/DDBJ whole genome shotgun (WGS) entry which is preliminary data.</text>
</comment>
<dbReference type="InterPro" id="IPR012677">
    <property type="entry name" value="Nucleotide-bd_a/b_plait_sf"/>
</dbReference>
<dbReference type="PANTHER" id="PTHR19965">
    <property type="entry name" value="RNA AND EXPORT FACTOR BINDING PROTEIN"/>
    <property type="match status" value="1"/>
</dbReference>
<dbReference type="Gene3D" id="3.30.70.330">
    <property type="match status" value="1"/>
</dbReference>
<evidence type="ECO:0000256" key="2">
    <source>
        <dbReference type="PROSITE-ProRule" id="PRU00176"/>
    </source>
</evidence>
<dbReference type="GO" id="GO:0006406">
    <property type="term" value="P:mRNA export from nucleus"/>
    <property type="evidence" value="ECO:0007669"/>
    <property type="project" value="TreeGrafter"/>
</dbReference>
<dbReference type="Pfam" id="PF00076">
    <property type="entry name" value="RRM_1"/>
    <property type="match status" value="1"/>
</dbReference>
<dbReference type="GO" id="GO:0003729">
    <property type="term" value="F:mRNA binding"/>
    <property type="evidence" value="ECO:0007669"/>
    <property type="project" value="TreeGrafter"/>
</dbReference>
<evidence type="ECO:0000256" key="1">
    <source>
        <dbReference type="ARBA" id="ARBA00022884"/>
    </source>
</evidence>
<dbReference type="GO" id="GO:0005634">
    <property type="term" value="C:nucleus"/>
    <property type="evidence" value="ECO:0007669"/>
    <property type="project" value="TreeGrafter"/>
</dbReference>
<dbReference type="InterPro" id="IPR035979">
    <property type="entry name" value="RBD_domain_sf"/>
</dbReference>
<dbReference type="SUPFAM" id="SSF54928">
    <property type="entry name" value="RNA-binding domain, RBD"/>
    <property type="match status" value="1"/>
</dbReference>
<dbReference type="Proteomes" id="UP000521872">
    <property type="component" value="Unassembled WGS sequence"/>
</dbReference>
<sequence length="254" mass="26729">MSSNRTGQRKPYSRPTPRGNSDGQWLHDKAPTGPAKGRIPANPTRGGPAIATGPPASVNSRLVVSNLHYDITPKDLISVFGQIGTLVREPLLRYDASGRSTGTAIITFESAMEATRAKKQFDGYLARGQPMSIAYASPPPRAPRQQRRATSVPATTSLLNRIEKVPLSARISAQDDSGIKVPSAPRAFTGPVRSKPARGPRGAPPKGPKKAKTAAELDNELDAFMGDADANAPPTAPAPVPIAATASLQDVDMA</sequence>
<dbReference type="PROSITE" id="PS50102">
    <property type="entry name" value="RRM"/>
    <property type="match status" value="1"/>
</dbReference>
<organism evidence="5 6">
    <name type="scientific">Agrocybe pediades</name>
    <dbReference type="NCBI Taxonomy" id="84607"/>
    <lineage>
        <taxon>Eukaryota</taxon>
        <taxon>Fungi</taxon>
        <taxon>Dikarya</taxon>
        <taxon>Basidiomycota</taxon>
        <taxon>Agaricomycotina</taxon>
        <taxon>Agaricomycetes</taxon>
        <taxon>Agaricomycetidae</taxon>
        <taxon>Agaricales</taxon>
        <taxon>Agaricineae</taxon>
        <taxon>Strophariaceae</taxon>
        <taxon>Agrocybe</taxon>
    </lineage>
</organism>
<dbReference type="EMBL" id="JAACJL010000017">
    <property type="protein sequence ID" value="KAF4618559.1"/>
    <property type="molecule type" value="Genomic_DNA"/>
</dbReference>
<dbReference type="CDD" id="cd12418">
    <property type="entry name" value="RRM_Aly_REF_like"/>
    <property type="match status" value="1"/>
</dbReference>
<evidence type="ECO:0000313" key="5">
    <source>
        <dbReference type="EMBL" id="KAF4618559.1"/>
    </source>
</evidence>
<keyword evidence="6" id="KW-1185">Reference proteome</keyword>
<reference evidence="5 6" key="1">
    <citation type="submission" date="2019-12" db="EMBL/GenBank/DDBJ databases">
        <authorList>
            <person name="Floudas D."/>
            <person name="Bentzer J."/>
            <person name="Ahren D."/>
            <person name="Johansson T."/>
            <person name="Persson P."/>
            <person name="Tunlid A."/>
        </authorList>
    </citation>
    <scope>NUCLEOTIDE SEQUENCE [LARGE SCALE GENOMIC DNA]</scope>
    <source>
        <strain evidence="5 6">CBS 102.39</strain>
    </source>
</reference>
<accession>A0A8H4QW22</accession>
<dbReference type="InterPro" id="IPR000504">
    <property type="entry name" value="RRM_dom"/>
</dbReference>